<name>H0R632_9ACTN</name>
<feature type="compositionally biased region" description="Basic and acidic residues" evidence="1">
    <location>
        <begin position="177"/>
        <end position="186"/>
    </location>
</feature>
<evidence type="ECO:0000259" key="2">
    <source>
        <dbReference type="Pfam" id="PF26527"/>
    </source>
</evidence>
<feature type="compositionally biased region" description="Low complexity" evidence="1">
    <location>
        <begin position="235"/>
        <end position="247"/>
    </location>
</feature>
<dbReference type="EMBL" id="BAEH01000119">
    <property type="protein sequence ID" value="GAB20533.1"/>
    <property type="molecule type" value="Genomic_DNA"/>
</dbReference>
<feature type="compositionally biased region" description="Acidic residues" evidence="1">
    <location>
        <begin position="141"/>
        <end position="150"/>
    </location>
</feature>
<gene>
    <name evidence="3" type="ORF">GOEFS_119_00230</name>
</gene>
<sequence length="459" mass="49252">MSTPTAEHTVTITITSTTTAQSSDGVTFESLTTGDLQHDVLDYARHLAATAGHDLAVALVNEGNSDTLWVTPEGVIELASSPEPDQEYESDQPPQSSTYAAPVPYDAGENDASDELVAPYADDAASEIPETRFSPSQASIDIDDPDEEQPPPEVAHPDAVPHYAPAPPSVDEAVPEVPRREHEPRPRTALANDTGPAEQRRHPSSNDSRWRTAEVTPVPEYNDDYYFDDVDNDDVSPVPTRSRSVPPQRKRGAGPHVPLLVSRRSRLMSTLSDHKRTIAVAVLTAVAVGSVTAGAISMLSDGASDHSAHTDPVATLSAPTIPQADPTSDAAECPSKTSGATTTGRLPGNQASGVGVIQAFDFAYYQWRNAEAAHALVLPKTKIVGASDMQQAIDFLAPDVRYCLTMTAKGRDLFEVALREISPTGQPRLFRQNIQTQNVNGRYFISSITKPPATPVKPR</sequence>
<evidence type="ECO:0000256" key="1">
    <source>
        <dbReference type="SAM" id="MobiDB-lite"/>
    </source>
</evidence>
<evidence type="ECO:0000313" key="3">
    <source>
        <dbReference type="EMBL" id="GAB20533.1"/>
    </source>
</evidence>
<dbReference type="InterPro" id="IPR058489">
    <property type="entry name" value="DUF8176"/>
</dbReference>
<reference evidence="3 4" key="1">
    <citation type="submission" date="2011-12" db="EMBL/GenBank/DDBJ databases">
        <title>Whole genome shotgun sequence of Gordonia effusa NBRC 100432.</title>
        <authorList>
            <person name="Yoshida I."/>
            <person name="Takarada H."/>
            <person name="Hosoyama A."/>
            <person name="Tsuchikane K."/>
            <person name="Katsumata H."/>
            <person name="Yamazaki S."/>
            <person name="Fujita N."/>
        </authorList>
    </citation>
    <scope>NUCLEOTIDE SEQUENCE [LARGE SCALE GENOMIC DNA]</scope>
    <source>
        <strain evidence="3 4">NBRC 100432</strain>
    </source>
</reference>
<feature type="region of interest" description="Disordered" evidence="1">
    <location>
        <begin position="125"/>
        <end position="255"/>
    </location>
</feature>
<organism evidence="3 4">
    <name type="scientific">Gordonia effusa NBRC 100432</name>
    <dbReference type="NCBI Taxonomy" id="1077974"/>
    <lineage>
        <taxon>Bacteria</taxon>
        <taxon>Bacillati</taxon>
        <taxon>Actinomycetota</taxon>
        <taxon>Actinomycetes</taxon>
        <taxon>Mycobacteriales</taxon>
        <taxon>Gordoniaceae</taxon>
        <taxon>Gordonia</taxon>
    </lineage>
</organism>
<feature type="region of interest" description="Disordered" evidence="1">
    <location>
        <begin position="81"/>
        <end position="111"/>
    </location>
</feature>
<dbReference type="AlphaFoldDB" id="H0R632"/>
<dbReference type="Proteomes" id="UP000035034">
    <property type="component" value="Unassembled WGS sequence"/>
</dbReference>
<feature type="compositionally biased region" description="Acidic residues" evidence="1">
    <location>
        <begin position="221"/>
        <end position="234"/>
    </location>
</feature>
<evidence type="ECO:0000313" key="4">
    <source>
        <dbReference type="Proteomes" id="UP000035034"/>
    </source>
</evidence>
<feature type="compositionally biased region" description="Polar residues" evidence="1">
    <location>
        <begin position="335"/>
        <end position="348"/>
    </location>
</feature>
<feature type="domain" description="DUF8176" evidence="2">
    <location>
        <begin position="331"/>
        <end position="449"/>
    </location>
</feature>
<feature type="region of interest" description="Disordered" evidence="1">
    <location>
        <begin position="301"/>
        <end position="348"/>
    </location>
</feature>
<protein>
    <recommendedName>
        <fullName evidence="2">DUF8176 domain-containing protein</fullName>
    </recommendedName>
</protein>
<proteinExistence type="predicted"/>
<dbReference type="OrthoDB" id="4382015at2"/>
<dbReference type="eggNOG" id="ENOG5033VEH">
    <property type="taxonomic scope" value="Bacteria"/>
</dbReference>
<dbReference type="STRING" id="1077974.GOEFS_119_00230"/>
<dbReference type="RefSeq" id="WP_007319868.1">
    <property type="nucleotide sequence ID" value="NZ_BAEH01000119.1"/>
</dbReference>
<dbReference type="Pfam" id="PF26527">
    <property type="entry name" value="DUF8176"/>
    <property type="match status" value="1"/>
</dbReference>
<comment type="caution">
    <text evidence="3">The sequence shown here is derived from an EMBL/GenBank/DDBJ whole genome shotgun (WGS) entry which is preliminary data.</text>
</comment>
<accession>H0R632</accession>
<keyword evidence="4" id="KW-1185">Reference proteome</keyword>